<keyword evidence="1" id="KW-0812">Transmembrane</keyword>
<protein>
    <submittedName>
        <fullName evidence="6">WC-rich domain-containing protein</fullName>
    </submittedName>
</protein>
<dbReference type="GO" id="GO:0055074">
    <property type="term" value="P:calcium ion homeostasis"/>
    <property type="evidence" value="ECO:0007669"/>
    <property type="project" value="TreeGrafter"/>
</dbReference>
<feature type="transmembrane region" description="Helical" evidence="1">
    <location>
        <begin position="264"/>
        <end position="289"/>
    </location>
</feature>
<feature type="transmembrane region" description="Helical" evidence="1">
    <location>
        <begin position="178"/>
        <end position="195"/>
    </location>
</feature>
<evidence type="ECO:0000259" key="2">
    <source>
        <dbReference type="Pfam" id="PF20053"/>
    </source>
</evidence>
<dbReference type="InterPro" id="IPR026209">
    <property type="entry name" value="Wolframin_fam"/>
</dbReference>
<gene>
    <name evidence="3" type="ORF">DME_LOCUS5794</name>
</gene>
<feature type="transmembrane region" description="Helical" evidence="1">
    <location>
        <begin position="226"/>
        <end position="244"/>
    </location>
</feature>
<dbReference type="PANTHER" id="PTHR13098:SF3">
    <property type="entry name" value="WOLFRAMIN"/>
    <property type="match status" value="1"/>
</dbReference>
<evidence type="ECO:0000256" key="1">
    <source>
        <dbReference type="SAM" id="Phobius"/>
    </source>
</evidence>
<feature type="transmembrane region" description="Helical" evidence="1">
    <location>
        <begin position="85"/>
        <end position="109"/>
    </location>
</feature>
<feature type="transmembrane region" description="Helical" evidence="1">
    <location>
        <begin position="301"/>
        <end position="320"/>
    </location>
</feature>
<dbReference type="PANTHER" id="PTHR13098">
    <property type="entry name" value="WOLFRAMIN"/>
    <property type="match status" value="1"/>
</dbReference>
<dbReference type="Proteomes" id="UP000274756">
    <property type="component" value="Unassembled WGS sequence"/>
</dbReference>
<feature type="transmembrane region" description="Helical" evidence="1">
    <location>
        <begin position="115"/>
        <end position="136"/>
    </location>
</feature>
<dbReference type="Pfam" id="PF20053">
    <property type="entry name" value="WC-rich"/>
    <property type="match status" value="1"/>
</dbReference>
<feature type="transmembrane region" description="Helical" evidence="1">
    <location>
        <begin position="201"/>
        <end position="221"/>
    </location>
</feature>
<dbReference type="Proteomes" id="UP000038040">
    <property type="component" value="Unplaced"/>
</dbReference>
<keyword evidence="1" id="KW-0472">Membrane</keyword>
<evidence type="ECO:0000313" key="5">
    <source>
        <dbReference type="Proteomes" id="UP000274756"/>
    </source>
</evidence>
<evidence type="ECO:0000313" key="6">
    <source>
        <dbReference type="WBParaSite" id="DME_0000143401-mRNA-1"/>
    </source>
</evidence>
<dbReference type="AlphaFoldDB" id="A0A0N4U3W4"/>
<dbReference type="GO" id="GO:0005789">
    <property type="term" value="C:endoplasmic reticulum membrane"/>
    <property type="evidence" value="ECO:0007669"/>
    <property type="project" value="TreeGrafter"/>
</dbReference>
<dbReference type="WBParaSite" id="DME_0000143401-mRNA-1">
    <property type="protein sequence ID" value="DME_0000143401-mRNA-1"/>
    <property type="gene ID" value="DME_0000143401"/>
</dbReference>
<dbReference type="EMBL" id="UYYG01001153">
    <property type="protein sequence ID" value="VDN55821.1"/>
    <property type="molecule type" value="Genomic_DNA"/>
</dbReference>
<dbReference type="InterPro" id="IPR045400">
    <property type="entry name" value="Wolframin_Cys-rich"/>
</dbReference>
<organism evidence="4 6">
    <name type="scientific">Dracunculus medinensis</name>
    <name type="common">Guinea worm</name>
    <dbReference type="NCBI Taxonomy" id="318479"/>
    <lineage>
        <taxon>Eukaryota</taxon>
        <taxon>Metazoa</taxon>
        <taxon>Ecdysozoa</taxon>
        <taxon>Nematoda</taxon>
        <taxon>Chromadorea</taxon>
        <taxon>Rhabditida</taxon>
        <taxon>Spirurina</taxon>
        <taxon>Dracunculoidea</taxon>
        <taxon>Dracunculidae</taxon>
        <taxon>Dracunculus</taxon>
    </lineage>
</organism>
<evidence type="ECO:0000313" key="4">
    <source>
        <dbReference type="Proteomes" id="UP000038040"/>
    </source>
</evidence>
<keyword evidence="1" id="KW-1133">Transmembrane helix</keyword>
<dbReference type="OrthoDB" id="5865303at2759"/>
<feature type="transmembrane region" description="Helical" evidence="1">
    <location>
        <begin position="340"/>
        <end position="372"/>
    </location>
</feature>
<dbReference type="STRING" id="318479.A0A0N4U3W4"/>
<reference evidence="6" key="1">
    <citation type="submission" date="2017-02" db="UniProtKB">
        <authorList>
            <consortium name="WormBaseParasite"/>
        </authorList>
    </citation>
    <scope>IDENTIFICATION</scope>
</reference>
<name>A0A0N4U3W4_DRAME</name>
<evidence type="ECO:0000313" key="3">
    <source>
        <dbReference type="EMBL" id="VDN55821.1"/>
    </source>
</evidence>
<proteinExistence type="predicted"/>
<dbReference type="GO" id="GO:0030968">
    <property type="term" value="P:endoplasmic reticulum unfolded protein response"/>
    <property type="evidence" value="ECO:0007669"/>
    <property type="project" value="TreeGrafter"/>
</dbReference>
<reference evidence="3 5" key="2">
    <citation type="submission" date="2018-11" db="EMBL/GenBank/DDBJ databases">
        <authorList>
            <consortium name="Pathogen Informatics"/>
        </authorList>
    </citation>
    <scope>NUCLEOTIDE SEQUENCE [LARGE SCALE GENOMIC DNA]</scope>
</reference>
<keyword evidence="5" id="KW-1185">Reference proteome</keyword>
<accession>A0A0N4U3W4</accession>
<sequence length="500" mass="57219">MDLSADDDVDKDSDEYFTPQTEVSCKKSSSKNEVTFVDNVSSILDPTFEQFSHPLLKHAAEYGARKVDAFMEFLLEKLQRQWITLFYMLIPLHQIQTLILICFVQLISFDTIMNILPIVTCYMAFGTMMFNTLRMFKDLKLLRQREIWLRILKIFSNDLSNLNDSANSRFSTISWEPYINFFISLSLFVLSMGMADKTLPNSILFFGVAILFAILCFVSLADSSDIFTIIAVVANFVSCLPIILKKMDLSMGYSILWKPLMEYRFYAFHFSVGLPSLALLIIPLSYIVLTRNKKLPDVLHIIIPHIVSLFNSLFVCLAWADIGLTFWLMYYRHFYLSGVLITMALTFLFISPSLIGIIVVASVPLVQLIYSIKMSFKWIKKKIFESYLGTAVDWKGSVQSIRVVRIDNSFETLLDYLPEVINQAIRCFYDLEISNTQHVTSLSDQCSLIAYNVYSFEIEISGPFGEHHFSSNKGLLILAAPNIFAEMLKMVDEGMVILCS</sequence>
<feature type="domain" description="Wolframin cysteine-rich" evidence="2">
    <location>
        <begin position="389"/>
        <end position="450"/>
    </location>
</feature>